<dbReference type="EMBL" id="UINC01230254">
    <property type="protein sequence ID" value="SVE62309.1"/>
    <property type="molecule type" value="Genomic_DNA"/>
</dbReference>
<sequence>MITKLIKTIIMFTFLTTTYCWELPWQTVSIGIMGANGSSATFNSNNLLYGLDVMTFGIEVEPEGPDIDDISLSALILMPRIGKRYNLKSVNRVHTYYQGEIYLTIPFISIDAGEAETAEFEKDLEDIIDMLGLKVSYGIEYKFNEQLSFTTDVGFNYLINNVDIGGSDLQAKI</sequence>
<reference evidence="1" key="1">
    <citation type="submission" date="2018-05" db="EMBL/GenBank/DDBJ databases">
        <authorList>
            <person name="Lanie J.A."/>
            <person name="Ng W.-L."/>
            <person name="Kazmierczak K.M."/>
            <person name="Andrzejewski T.M."/>
            <person name="Davidsen T.M."/>
            <person name="Wayne K.J."/>
            <person name="Tettelin H."/>
            <person name="Glass J.I."/>
            <person name="Rusch D."/>
            <person name="Podicherti R."/>
            <person name="Tsui H.-C.T."/>
            <person name="Winkler M.E."/>
        </authorList>
    </citation>
    <scope>NUCLEOTIDE SEQUENCE</scope>
</reference>
<evidence type="ECO:0008006" key="2">
    <source>
        <dbReference type="Google" id="ProtNLM"/>
    </source>
</evidence>
<organism evidence="1">
    <name type="scientific">marine metagenome</name>
    <dbReference type="NCBI Taxonomy" id="408172"/>
    <lineage>
        <taxon>unclassified sequences</taxon>
        <taxon>metagenomes</taxon>
        <taxon>ecological metagenomes</taxon>
    </lineage>
</organism>
<accession>A0A383F061</accession>
<gene>
    <name evidence="1" type="ORF">METZ01_LOCUS515163</name>
</gene>
<dbReference type="AlphaFoldDB" id="A0A383F061"/>
<feature type="non-terminal residue" evidence="1">
    <location>
        <position position="173"/>
    </location>
</feature>
<evidence type="ECO:0000313" key="1">
    <source>
        <dbReference type="EMBL" id="SVE62309.1"/>
    </source>
</evidence>
<proteinExistence type="predicted"/>
<protein>
    <recommendedName>
        <fullName evidence="2">Outer membrane protein beta-barrel domain-containing protein</fullName>
    </recommendedName>
</protein>
<name>A0A383F061_9ZZZZ</name>